<evidence type="ECO:0000313" key="10">
    <source>
        <dbReference type="Proteomes" id="UP000441585"/>
    </source>
</evidence>
<dbReference type="Gene3D" id="3.60.21.10">
    <property type="match status" value="1"/>
</dbReference>
<comment type="similarity">
    <text evidence="6">Belongs to the 5'-nucleotidase family.</text>
</comment>
<dbReference type="PANTHER" id="PTHR11575">
    <property type="entry name" value="5'-NUCLEOTIDASE-RELATED"/>
    <property type="match status" value="1"/>
</dbReference>
<keyword evidence="6" id="KW-0378">Hydrolase</keyword>
<dbReference type="EMBL" id="WKKF01000001">
    <property type="protein sequence ID" value="MRX53243.1"/>
    <property type="molecule type" value="Genomic_DNA"/>
</dbReference>
<evidence type="ECO:0000256" key="1">
    <source>
        <dbReference type="ARBA" id="ARBA00004168"/>
    </source>
</evidence>
<keyword evidence="6" id="KW-0547">Nucleotide-binding</keyword>
<comment type="caution">
    <text evidence="9">The sequence shown here is derived from an EMBL/GenBank/DDBJ whole genome shotgun (WGS) entry which is preliminary data.</text>
</comment>
<dbReference type="SUPFAM" id="SSF55816">
    <property type="entry name" value="5'-nucleotidase (syn. UDP-sugar hydrolase), C-terminal domain"/>
    <property type="match status" value="1"/>
</dbReference>
<evidence type="ECO:0000256" key="6">
    <source>
        <dbReference type="RuleBase" id="RU362119"/>
    </source>
</evidence>
<keyword evidence="3" id="KW-0964">Secreted</keyword>
<keyword evidence="4" id="KW-0732">Signal</keyword>
<dbReference type="InterPro" id="IPR008334">
    <property type="entry name" value="5'-Nucleotdase_C"/>
</dbReference>
<dbReference type="SUPFAM" id="SSF56300">
    <property type="entry name" value="Metallo-dependent phosphatases"/>
    <property type="match status" value="1"/>
</dbReference>
<keyword evidence="5" id="KW-0572">Peptidoglycan-anchor</keyword>
<gene>
    <name evidence="9" type="ORF">GJU41_04615</name>
</gene>
<evidence type="ECO:0000313" key="9">
    <source>
        <dbReference type="EMBL" id="MRX53243.1"/>
    </source>
</evidence>
<name>A0A6I2MBU3_9BACI</name>
<organism evidence="9 10">
    <name type="scientific">Metabacillus idriensis</name>
    <dbReference type="NCBI Taxonomy" id="324768"/>
    <lineage>
        <taxon>Bacteria</taxon>
        <taxon>Bacillati</taxon>
        <taxon>Bacillota</taxon>
        <taxon>Bacilli</taxon>
        <taxon>Bacillales</taxon>
        <taxon>Bacillaceae</taxon>
        <taxon>Metabacillus</taxon>
    </lineage>
</organism>
<dbReference type="GO" id="GO:0000166">
    <property type="term" value="F:nucleotide binding"/>
    <property type="evidence" value="ECO:0007669"/>
    <property type="project" value="UniProtKB-KW"/>
</dbReference>
<dbReference type="GO" id="GO:0009166">
    <property type="term" value="P:nucleotide catabolic process"/>
    <property type="evidence" value="ECO:0007669"/>
    <property type="project" value="InterPro"/>
</dbReference>
<dbReference type="AlphaFoldDB" id="A0A6I2MBU3"/>
<evidence type="ECO:0000259" key="7">
    <source>
        <dbReference type="Pfam" id="PF00149"/>
    </source>
</evidence>
<evidence type="ECO:0000259" key="8">
    <source>
        <dbReference type="Pfam" id="PF02872"/>
    </source>
</evidence>
<dbReference type="InterPro" id="IPR004843">
    <property type="entry name" value="Calcineurin-like_PHP"/>
</dbReference>
<dbReference type="GO" id="GO:0030288">
    <property type="term" value="C:outer membrane-bounded periplasmic space"/>
    <property type="evidence" value="ECO:0007669"/>
    <property type="project" value="TreeGrafter"/>
</dbReference>
<dbReference type="Pfam" id="PF00149">
    <property type="entry name" value="Metallophos"/>
    <property type="match status" value="1"/>
</dbReference>
<dbReference type="InterPro" id="IPR036907">
    <property type="entry name" value="5'-Nucleotdase_C_sf"/>
</dbReference>
<dbReference type="PRINTS" id="PR01607">
    <property type="entry name" value="APYRASEFAMLY"/>
</dbReference>
<protein>
    <submittedName>
        <fullName evidence="9">Bifunctional metallophosphatase/5'-nucleotidase</fullName>
    </submittedName>
</protein>
<keyword evidence="10" id="KW-1185">Reference proteome</keyword>
<comment type="subcellular location">
    <subcellularLocation>
        <location evidence="1">Secreted</location>
        <location evidence="1">Cell wall</location>
        <topology evidence="1">Peptidoglycan-anchor</topology>
    </subcellularLocation>
</comment>
<dbReference type="Pfam" id="PF02872">
    <property type="entry name" value="5_nucleotid_C"/>
    <property type="match status" value="1"/>
</dbReference>
<dbReference type="PANTHER" id="PTHR11575:SF24">
    <property type="entry name" value="5'-NUCLEOTIDASE"/>
    <property type="match status" value="1"/>
</dbReference>
<feature type="domain" description="Calcineurin-like phosphoesterase" evidence="7">
    <location>
        <begin position="61"/>
        <end position="290"/>
    </location>
</feature>
<accession>A0A6I2MBU3</accession>
<evidence type="ECO:0000256" key="3">
    <source>
        <dbReference type="ARBA" id="ARBA00022525"/>
    </source>
</evidence>
<dbReference type="GO" id="GO:0008768">
    <property type="term" value="F:UDP-sugar diphosphatase activity"/>
    <property type="evidence" value="ECO:0007669"/>
    <property type="project" value="TreeGrafter"/>
</dbReference>
<feature type="domain" description="5'-Nucleotidase C-terminal" evidence="8">
    <location>
        <begin position="365"/>
        <end position="514"/>
    </location>
</feature>
<evidence type="ECO:0000256" key="5">
    <source>
        <dbReference type="ARBA" id="ARBA00023088"/>
    </source>
</evidence>
<evidence type="ECO:0000256" key="2">
    <source>
        <dbReference type="ARBA" id="ARBA00022512"/>
    </source>
</evidence>
<sequence>MPFILACYVRSIKRREADLKHTVKMASMFFLVVFILFLASVYGGSQGRAGTGENQLSEIHLLGMNDLHGQLNTHSVLSGKKVGGAEYLSAHVNRLRQEHEHTMLVHAGDMTGGSPPISSLFQDEPTAEFLNQLRVDVGTPGNHEFDQGADELMRLVSGGFHPKTGFFKGTHSDYISANVINKKTGKPMFPAYSIKEIDGVRIGFIGVVTTETNQFLLPENQDQIEIIDETEAINQTVEQLNKKGVKSIVVLAHVGANSDENGENAGEALTEMAPNISDEVDVIFGAHSHQHANTVVDNKLIVQSYSYGKALSDVTLTIDRKKKEIVQKEAEIVLTDHNTVKPDQSALQLIKKFEDRIGEEYSTPVGSLPQNLSRKKNDQGESPLAAFIAGALNEDMNTKISMVHHGGIRESLKAGKITKQQVIAALPFHHYAVKVKMTGKEVKTILEQQWALKAENLLQIEGITYSINRNAPHGERISDIKNTRGELIQDHRTYTVATSNYLASGGDGFKGFKQTELIKMGPELSDVLAGKLDKIN</sequence>
<evidence type="ECO:0000256" key="4">
    <source>
        <dbReference type="ARBA" id="ARBA00022729"/>
    </source>
</evidence>
<dbReference type="FunFam" id="3.60.21.10:FF:000052">
    <property type="entry name" value="Endonuclease YhcR"/>
    <property type="match status" value="1"/>
</dbReference>
<dbReference type="InterPro" id="IPR029052">
    <property type="entry name" value="Metallo-depent_PP-like"/>
</dbReference>
<keyword evidence="2" id="KW-0134">Cell wall</keyword>
<proteinExistence type="inferred from homology"/>
<dbReference type="GO" id="GO:0008253">
    <property type="term" value="F:5'-nucleotidase activity"/>
    <property type="evidence" value="ECO:0007669"/>
    <property type="project" value="TreeGrafter"/>
</dbReference>
<dbReference type="Gene3D" id="3.90.780.10">
    <property type="entry name" value="5'-Nucleotidase, C-terminal domain"/>
    <property type="match status" value="1"/>
</dbReference>
<dbReference type="InterPro" id="IPR006179">
    <property type="entry name" value="5_nucleotidase/apyrase"/>
</dbReference>
<reference evidence="9 10" key="1">
    <citation type="submission" date="2019-11" db="EMBL/GenBank/DDBJ databases">
        <title>Bacillus idriensis genome.</title>
        <authorList>
            <person name="Konopka E.N."/>
            <person name="Newman J.D."/>
        </authorList>
    </citation>
    <scope>NUCLEOTIDE SEQUENCE [LARGE SCALE GENOMIC DNA]</scope>
    <source>
        <strain evidence="9 10">DSM 19097</strain>
    </source>
</reference>
<dbReference type="Proteomes" id="UP000441585">
    <property type="component" value="Unassembled WGS sequence"/>
</dbReference>